<dbReference type="EMBL" id="CP045897">
    <property type="protein sequence ID" value="QQP51910.1"/>
    <property type="molecule type" value="Genomic_DNA"/>
</dbReference>
<reference evidence="2" key="1">
    <citation type="submission" date="2021-01" db="EMBL/GenBank/DDBJ databases">
        <title>Caligus Genome Assembly.</title>
        <authorList>
            <person name="Gallardo-Escarate C."/>
        </authorList>
    </citation>
    <scope>NUCLEOTIDE SEQUENCE [LARGE SCALE GENOMIC DNA]</scope>
</reference>
<keyword evidence="2" id="KW-1185">Reference proteome</keyword>
<proteinExistence type="predicted"/>
<dbReference type="Proteomes" id="UP000595437">
    <property type="component" value="Chromosome 8"/>
</dbReference>
<gene>
    <name evidence="1" type="ORF">FKW44_013406</name>
</gene>
<dbReference type="AlphaFoldDB" id="A0A7T8KB84"/>
<name>A0A7T8KB84_CALRO</name>
<protein>
    <submittedName>
        <fullName evidence="1">Uncharacterized protein</fullName>
    </submittedName>
</protein>
<organism evidence="1 2">
    <name type="scientific">Caligus rogercresseyi</name>
    <name type="common">Sea louse</name>
    <dbReference type="NCBI Taxonomy" id="217165"/>
    <lineage>
        <taxon>Eukaryota</taxon>
        <taxon>Metazoa</taxon>
        <taxon>Ecdysozoa</taxon>
        <taxon>Arthropoda</taxon>
        <taxon>Crustacea</taxon>
        <taxon>Multicrustacea</taxon>
        <taxon>Hexanauplia</taxon>
        <taxon>Copepoda</taxon>
        <taxon>Siphonostomatoida</taxon>
        <taxon>Caligidae</taxon>
        <taxon>Caligus</taxon>
    </lineage>
</organism>
<evidence type="ECO:0000313" key="2">
    <source>
        <dbReference type="Proteomes" id="UP000595437"/>
    </source>
</evidence>
<accession>A0A7T8KB84</accession>
<sequence>MMGVVDWMRPEACTGPHEAHALTKELMYSSLILSSSLLKSTTWMTSSFLTCQSAKSALG</sequence>
<evidence type="ECO:0000313" key="1">
    <source>
        <dbReference type="EMBL" id="QQP51910.1"/>
    </source>
</evidence>